<evidence type="ECO:0000313" key="3">
    <source>
        <dbReference type="Proteomes" id="UP001501752"/>
    </source>
</evidence>
<dbReference type="PANTHER" id="PTHR43610:SF1">
    <property type="entry name" value="N-ACETYLTRANSFERASE DOMAIN-CONTAINING PROTEIN"/>
    <property type="match status" value="1"/>
</dbReference>
<gene>
    <name evidence="2" type="ORF">GCM10023235_29670</name>
</gene>
<dbReference type="InterPro" id="IPR000182">
    <property type="entry name" value="GNAT_dom"/>
</dbReference>
<evidence type="ECO:0000259" key="1">
    <source>
        <dbReference type="PROSITE" id="PS51186"/>
    </source>
</evidence>
<dbReference type="Pfam" id="PF13302">
    <property type="entry name" value="Acetyltransf_3"/>
    <property type="match status" value="1"/>
</dbReference>
<reference evidence="3" key="1">
    <citation type="journal article" date="2019" name="Int. J. Syst. Evol. Microbiol.">
        <title>The Global Catalogue of Microorganisms (GCM) 10K type strain sequencing project: providing services to taxonomists for standard genome sequencing and annotation.</title>
        <authorList>
            <consortium name="The Broad Institute Genomics Platform"/>
            <consortium name="The Broad Institute Genome Sequencing Center for Infectious Disease"/>
            <person name="Wu L."/>
            <person name="Ma J."/>
        </authorList>
    </citation>
    <scope>NUCLEOTIDE SEQUENCE [LARGE SCALE GENOMIC DNA]</scope>
    <source>
        <strain evidence="3">JCM 13006</strain>
    </source>
</reference>
<dbReference type="PROSITE" id="PS51186">
    <property type="entry name" value="GNAT"/>
    <property type="match status" value="1"/>
</dbReference>
<dbReference type="PANTHER" id="PTHR43610">
    <property type="entry name" value="BLL6696 PROTEIN"/>
    <property type="match status" value="1"/>
</dbReference>
<feature type="domain" description="N-acetyltransferase" evidence="1">
    <location>
        <begin position="18"/>
        <end position="180"/>
    </location>
</feature>
<dbReference type="Gene3D" id="3.40.630.30">
    <property type="match status" value="1"/>
</dbReference>
<organism evidence="2 3">
    <name type="scientific">Kitasatospora terrestris</name>
    <dbReference type="NCBI Taxonomy" id="258051"/>
    <lineage>
        <taxon>Bacteria</taxon>
        <taxon>Bacillati</taxon>
        <taxon>Actinomycetota</taxon>
        <taxon>Actinomycetes</taxon>
        <taxon>Kitasatosporales</taxon>
        <taxon>Streptomycetaceae</taxon>
        <taxon>Kitasatospora</taxon>
    </lineage>
</organism>
<keyword evidence="3" id="KW-1185">Reference proteome</keyword>
<dbReference type="EMBL" id="BAABIS010000001">
    <property type="protein sequence ID" value="GAA4850738.1"/>
    <property type="molecule type" value="Genomic_DNA"/>
</dbReference>
<dbReference type="InterPro" id="IPR016181">
    <property type="entry name" value="Acyl_CoA_acyltransferase"/>
</dbReference>
<dbReference type="SUPFAM" id="SSF55729">
    <property type="entry name" value="Acyl-CoA N-acyltransferases (Nat)"/>
    <property type="match status" value="1"/>
</dbReference>
<accession>A0ABP9DMV2</accession>
<protein>
    <submittedName>
        <fullName evidence="2">GNAT family protein</fullName>
    </submittedName>
</protein>
<sequence length="188" mass="21512">MINRAALSVKPTLTGERVRLVPLALRHAEDFWRSVQDPELRRLTGTVREFTLADTEQWCADRADQPDRLDLAIEDPHTGEFLGELALNELDPDNDSASFRIALAPGRPGQGLGPEATRLLLRHVFEEIRLNRVHLEVFEYNPRAVRSYEKAGFVHEGRSRQALKWDGQYHDVLHMAVLREEWLAGDAR</sequence>
<comment type="caution">
    <text evidence="2">The sequence shown here is derived from an EMBL/GenBank/DDBJ whole genome shotgun (WGS) entry which is preliminary data.</text>
</comment>
<evidence type="ECO:0000313" key="2">
    <source>
        <dbReference type="EMBL" id="GAA4850738.1"/>
    </source>
</evidence>
<proteinExistence type="predicted"/>
<dbReference type="Proteomes" id="UP001501752">
    <property type="component" value="Unassembled WGS sequence"/>
</dbReference>
<name>A0ABP9DMV2_9ACTN</name>
<dbReference type="RefSeq" id="WP_345697304.1">
    <property type="nucleotide sequence ID" value="NZ_BAABIS010000001.1"/>
</dbReference>